<dbReference type="EMBL" id="QXQB01000005">
    <property type="protein sequence ID" value="RJX37648.1"/>
    <property type="molecule type" value="Genomic_DNA"/>
</dbReference>
<dbReference type="OrthoDB" id="2597123at2"/>
<sequence length="359" mass="39980">MAIIKKFLLGLICGMAILVFTAAAVSEEVRAKLTPVFVNFHVSGEQHALSSEDTTILNYKGSLYVPLRSFSKELGASVYYTAPTSSDRAQVNIYYEDDRDMSLKDKDGYVRLGNLDVRFALDNDMPEIKGTVKIDKVIPKDRDIVISVLDSKGNTLGVSSAIEPYDPYHVPISQLKQGDAINFKTYFPYMATPEKYTLKVEVVKKTDWSYVQGHVATVTGAGGFYGFPLNPAIYGTNHQNKWGEPTPISVNIINHSTIDNIIVTEPTILTVEISDSNGKLLRTLTTKPFKGEIQWKQGAMRTTIMWDQKDSKGKKVPKGEYHAKILTTSTEGYYKKNPDKIVSLDLENSMQAGMPLMLE</sequence>
<evidence type="ECO:0000313" key="2">
    <source>
        <dbReference type="Proteomes" id="UP000267798"/>
    </source>
</evidence>
<reference evidence="1 2" key="1">
    <citation type="submission" date="2018-09" db="EMBL/GenBank/DDBJ databases">
        <title>Paenibacillus aracenensis nov. sp. isolated from a cave in southern Spain.</title>
        <authorList>
            <person name="Jurado V."/>
            <person name="Gutierrez-Patricio S."/>
            <person name="Gonzalez-Pimentel J.L."/>
            <person name="Miller A.Z."/>
            <person name="Laiz L."/>
            <person name="Saiz-Jimenez C."/>
        </authorList>
    </citation>
    <scope>NUCLEOTIDE SEQUENCE [LARGE SCALE GENOMIC DNA]</scope>
    <source>
        <strain evidence="1 2">JCM 19203</strain>
    </source>
</reference>
<accession>A0A3A6PFK0</accession>
<keyword evidence="2" id="KW-1185">Reference proteome</keyword>
<comment type="caution">
    <text evidence="1">The sequence shown here is derived from an EMBL/GenBank/DDBJ whole genome shotgun (WGS) entry which is preliminary data.</text>
</comment>
<protein>
    <recommendedName>
        <fullName evidence="3">Copper amine oxidase N-terminal domain-containing protein</fullName>
    </recommendedName>
</protein>
<dbReference type="Gene3D" id="2.60.40.4070">
    <property type="match status" value="1"/>
</dbReference>
<evidence type="ECO:0008006" key="3">
    <source>
        <dbReference type="Google" id="ProtNLM"/>
    </source>
</evidence>
<proteinExistence type="predicted"/>
<gene>
    <name evidence="1" type="ORF">D3P09_21990</name>
</gene>
<dbReference type="AlphaFoldDB" id="A0A3A6PFK0"/>
<evidence type="ECO:0000313" key="1">
    <source>
        <dbReference type="EMBL" id="RJX37648.1"/>
    </source>
</evidence>
<dbReference type="RefSeq" id="WP_120113573.1">
    <property type="nucleotide sequence ID" value="NZ_QXQB01000005.1"/>
</dbReference>
<organism evidence="1 2">
    <name type="scientific">Paenibacillus pinisoli</name>
    <dbReference type="NCBI Taxonomy" id="1276110"/>
    <lineage>
        <taxon>Bacteria</taxon>
        <taxon>Bacillati</taxon>
        <taxon>Bacillota</taxon>
        <taxon>Bacilli</taxon>
        <taxon>Bacillales</taxon>
        <taxon>Paenibacillaceae</taxon>
        <taxon>Paenibacillus</taxon>
    </lineage>
</organism>
<name>A0A3A6PFK0_9BACL</name>
<dbReference type="Proteomes" id="UP000267798">
    <property type="component" value="Unassembled WGS sequence"/>
</dbReference>